<sequence>MKSLLLNSALLAITLSLSAIGGPTASPALAAETPPAAPAAVETVDVDPALWVVKDADTTIYMFGTVHILKPGMGWFDEAVKEAFDKSDRLVLEMVEPGAGEAQQLFAKYGLDKSGKPLTSKMTEEEKAIYTKAMEKVGLPAAAFEPFDPWAAAVTMQVMGLQKGGYDTNSGVETQLTAAAKASKKPISGVETMESQLAIFDSLSQETQVKFLIEAAKVVDDMTTSMDAMVALWAKPDPDGLAKVMNDGLTDPKLYAALLTNRNANWAAWINKQMEKPGTIFMAVGAGHLSGTTSVPKLLTAYGIETERVAY</sequence>
<name>A0A371BF49_9SPHN</name>
<dbReference type="InterPro" id="IPR002816">
    <property type="entry name" value="TraB/PrgY/GumN_fam"/>
</dbReference>
<organism evidence="2 3">
    <name type="scientific">Sphingorhabdus pulchriflava</name>
    <dbReference type="NCBI Taxonomy" id="2292257"/>
    <lineage>
        <taxon>Bacteria</taxon>
        <taxon>Pseudomonadati</taxon>
        <taxon>Pseudomonadota</taxon>
        <taxon>Alphaproteobacteria</taxon>
        <taxon>Sphingomonadales</taxon>
        <taxon>Sphingomonadaceae</taxon>
        <taxon>Sphingorhabdus</taxon>
    </lineage>
</organism>
<keyword evidence="3" id="KW-1185">Reference proteome</keyword>
<accession>A0A371BF49</accession>
<proteinExistence type="predicted"/>
<protein>
    <submittedName>
        <fullName evidence="2">TraB/GumN family protein</fullName>
    </submittedName>
</protein>
<dbReference type="InterPro" id="IPR047111">
    <property type="entry name" value="YbaP-like"/>
</dbReference>
<evidence type="ECO:0000313" key="3">
    <source>
        <dbReference type="Proteomes" id="UP000263833"/>
    </source>
</evidence>
<dbReference type="PANTHER" id="PTHR40590">
    <property type="entry name" value="CYTOPLASMIC PROTEIN-RELATED"/>
    <property type="match status" value="1"/>
</dbReference>
<reference evidence="3" key="1">
    <citation type="submission" date="2018-08" db="EMBL/GenBank/DDBJ databases">
        <authorList>
            <person name="Kim S.-J."/>
            <person name="Jung G.-Y."/>
        </authorList>
    </citation>
    <scope>NUCLEOTIDE SEQUENCE [LARGE SCALE GENOMIC DNA]</scope>
    <source>
        <strain evidence="3">GY_G</strain>
    </source>
</reference>
<dbReference type="EMBL" id="QRGP01000001">
    <property type="protein sequence ID" value="RDV06204.1"/>
    <property type="molecule type" value="Genomic_DNA"/>
</dbReference>
<dbReference type="AlphaFoldDB" id="A0A371BF49"/>
<feature type="chain" id="PRO_5016985759" evidence="1">
    <location>
        <begin position="31"/>
        <end position="311"/>
    </location>
</feature>
<dbReference type="CDD" id="cd14789">
    <property type="entry name" value="Tiki"/>
    <property type="match status" value="1"/>
</dbReference>
<feature type="signal peptide" evidence="1">
    <location>
        <begin position="1"/>
        <end position="30"/>
    </location>
</feature>
<dbReference type="RefSeq" id="WP_115547764.1">
    <property type="nucleotide sequence ID" value="NZ_QRGP01000001.1"/>
</dbReference>
<dbReference type="OrthoDB" id="9806326at2"/>
<dbReference type="Proteomes" id="UP000263833">
    <property type="component" value="Unassembled WGS sequence"/>
</dbReference>
<keyword evidence="1" id="KW-0732">Signal</keyword>
<dbReference type="PANTHER" id="PTHR40590:SF1">
    <property type="entry name" value="CYTOPLASMIC PROTEIN"/>
    <property type="match status" value="1"/>
</dbReference>
<dbReference type="Pfam" id="PF01963">
    <property type="entry name" value="TraB_PrgY_gumN"/>
    <property type="match status" value="1"/>
</dbReference>
<gene>
    <name evidence="2" type="ORF">DXH95_01850</name>
</gene>
<comment type="caution">
    <text evidence="2">The sequence shown here is derived from an EMBL/GenBank/DDBJ whole genome shotgun (WGS) entry which is preliminary data.</text>
</comment>
<evidence type="ECO:0000256" key="1">
    <source>
        <dbReference type="SAM" id="SignalP"/>
    </source>
</evidence>
<evidence type="ECO:0000313" key="2">
    <source>
        <dbReference type="EMBL" id="RDV06204.1"/>
    </source>
</evidence>